<dbReference type="CDD" id="cd05288">
    <property type="entry name" value="PGDH"/>
    <property type="match status" value="1"/>
</dbReference>
<dbReference type="InterPro" id="IPR036291">
    <property type="entry name" value="NAD(P)-bd_dom_sf"/>
</dbReference>
<dbReference type="RefSeq" id="WP_028286638.1">
    <property type="nucleotide sequence ID" value="NZ_BMLF01000007.1"/>
</dbReference>
<evidence type="ECO:0000256" key="1">
    <source>
        <dbReference type="ARBA" id="ARBA00023002"/>
    </source>
</evidence>
<dbReference type="FunFam" id="3.40.50.720:FF:000121">
    <property type="entry name" value="Prostaglandin reductase 2"/>
    <property type="match status" value="1"/>
</dbReference>
<keyword evidence="1" id="KW-0560">Oxidoreductase</keyword>
<dbReference type="InterPro" id="IPR041694">
    <property type="entry name" value="ADH_N_2"/>
</dbReference>
<dbReference type="Proteomes" id="UP000649829">
    <property type="component" value="Unassembled WGS sequence"/>
</dbReference>
<dbReference type="InterPro" id="IPR045010">
    <property type="entry name" value="MDR_fam"/>
</dbReference>
<dbReference type="PANTHER" id="PTHR43205:SF7">
    <property type="entry name" value="PROSTAGLANDIN REDUCTASE 1"/>
    <property type="match status" value="1"/>
</dbReference>
<evidence type="ECO:0000259" key="2">
    <source>
        <dbReference type="SMART" id="SM00829"/>
    </source>
</evidence>
<dbReference type="Pfam" id="PF16884">
    <property type="entry name" value="ADH_N_2"/>
    <property type="match status" value="1"/>
</dbReference>
<dbReference type="InterPro" id="IPR011032">
    <property type="entry name" value="GroES-like_sf"/>
</dbReference>
<sequence>MTNRQWTLTDAPIERMPTLANFALRESPVPVPGPGQALARTVYISLDPYQWGYKVKGLERPGDVLHARTVAQVETSNTPDWQPGDFVHCLNGWSEYGLIGAGVPEHAYMKTRRIDPSLGHPSLALGVLGMNGLTAYAGLLVQGQPEPGETVVVSAATGGVGQIVGQLAKIRGCRVVGIVSTEEKMRVAREDLGYDAAVSHLSPDLPGDLAKACPDGVDVYFENVGGRLFDATAALFNRGARMTICGLIGERPDGSSAKGKAALLARSADLRAARRVTVNEHFVGDFVDSHFDRFLADVSRWYAEGRIHYREDIRDGIENAPAAYIDMMQGGNLGKTMIRASAEA</sequence>
<dbReference type="SUPFAM" id="SSF51735">
    <property type="entry name" value="NAD(P)-binding Rossmann-fold domains"/>
    <property type="match status" value="1"/>
</dbReference>
<accession>A0A917TAS0</accession>
<dbReference type="GO" id="GO:0016628">
    <property type="term" value="F:oxidoreductase activity, acting on the CH-CH group of donors, NAD or NADP as acceptor"/>
    <property type="evidence" value="ECO:0007669"/>
    <property type="project" value="InterPro"/>
</dbReference>
<proteinExistence type="predicted"/>
<gene>
    <name evidence="3" type="ORF">GCM10011534_41800</name>
</gene>
<dbReference type="EMBL" id="BMLF01000007">
    <property type="protein sequence ID" value="GGM15374.1"/>
    <property type="molecule type" value="Genomic_DNA"/>
</dbReference>
<dbReference type="Gene3D" id="3.40.50.720">
    <property type="entry name" value="NAD(P)-binding Rossmann-like Domain"/>
    <property type="match status" value="1"/>
</dbReference>
<organism evidence="3 4">
    <name type="scientific">Pseudooceanicola nanhaiensis</name>
    <dbReference type="NCBI Taxonomy" id="375761"/>
    <lineage>
        <taxon>Bacteria</taxon>
        <taxon>Pseudomonadati</taxon>
        <taxon>Pseudomonadota</taxon>
        <taxon>Alphaproteobacteria</taxon>
        <taxon>Rhodobacterales</taxon>
        <taxon>Paracoccaceae</taxon>
        <taxon>Pseudooceanicola</taxon>
    </lineage>
</organism>
<dbReference type="Pfam" id="PF00107">
    <property type="entry name" value="ADH_zinc_N"/>
    <property type="match status" value="1"/>
</dbReference>
<evidence type="ECO:0000313" key="3">
    <source>
        <dbReference type="EMBL" id="GGM15374.1"/>
    </source>
</evidence>
<evidence type="ECO:0000313" key="4">
    <source>
        <dbReference type="Proteomes" id="UP000649829"/>
    </source>
</evidence>
<dbReference type="InterPro" id="IPR020843">
    <property type="entry name" value="ER"/>
</dbReference>
<feature type="domain" description="Enoyl reductase (ER)" evidence="2">
    <location>
        <begin position="17"/>
        <end position="338"/>
    </location>
</feature>
<dbReference type="PANTHER" id="PTHR43205">
    <property type="entry name" value="PROSTAGLANDIN REDUCTASE"/>
    <property type="match status" value="1"/>
</dbReference>
<reference evidence="3" key="1">
    <citation type="journal article" date="2014" name="Int. J. Syst. Evol. Microbiol.">
        <title>Complete genome sequence of Corynebacterium casei LMG S-19264T (=DSM 44701T), isolated from a smear-ripened cheese.</title>
        <authorList>
            <consortium name="US DOE Joint Genome Institute (JGI-PGF)"/>
            <person name="Walter F."/>
            <person name="Albersmeier A."/>
            <person name="Kalinowski J."/>
            <person name="Ruckert C."/>
        </authorList>
    </citation>
    <scope>NUCLEOTIDE SEQUENCE</scope>
    <source>
        <strain evidence="3">CGMCC 1.6293</strain>
    </source>
</reference>
<comment type="caution">
    <text evidence="3">The sequence shown here is derived from an EMBL/GenBank/DDBJ whole genome shotgun (WGS) entry which is preliminary data.</text>
</comment>
<keyword evidence="4" id="KW-1185">Reference proteome</keyword>
<dbReference type="AlphaFoldDB" id="A0A917TAS0"/>
<dbReference type="Gene3D" id="3.90.180.10">
    <property type="entry name" value="Medium-chain alcohol dehydrogenases, catalytic domain"/>
    <property type="match status" value="1"/>
</dbReference>
<dbReference type="SMART" id="SM00829">
    <property type="entry name" value="PKS_ER"/>
    <property type="match status" value="1"/>
</dbReference>
<dbReference type="InterPro" id="IPR013149">
    <property type="entry name" value="ADH-like_C"/>
</dbReference>
<dbReference type="SUPFAM" id="SSF50129">
    <property type="entry name" value="GroES-like"/>
    <property type="match status" value="1"/>
</dbReference>
<protein>
    <submittedName>
        <fullName evidence="3">NADP-dependent oxidoreductase</fullName>
    </submittedName>
</protein>
<name>A0A917TAS0_9RHOB</name>
<reference evidence="3" key="2">
    <citation type="submission" date="2020-09" db="EMBL/GenBank/DDBJ databases">
        <authorList>
            <person name="Sun Q."/>
            <person name="Zhou Y."/>
        </authorList>
    </citation>
    <scope>NUCLEOTIDE SEQUENCE</scope>
    <source>
        <strain evidence="3">CGMCC 1.6293</strain>
    </source>
</reference>